<evidence type="ECO:0000313" key="3">
    <source>
        <dbReference type="Proteomes" id="UP000641152"/>
    </source>
</evidence>
<dbReference type="SUPFAM" id="SSF52980">
    <property type="entry name" value="Restriction endonuclease-like"/>
    <property type="match status" value="1"/>
</dbReference>
<dbReference type="GO" id="GO:0004519">
    <property type="term" value="F:endonuclease activity"/>
    <property type="evidence" value="ECO:0007669"/>
    <property type="project" value="UniProtKB-KW"/>
</dbReference>
<dbReference type="PANTHER" id="PTHR36558">
    <property type="entry name" value="GLR1098 PROTEIN"/>
    <property type="match status" value="1"/>
</dbReference>
<protein>
    <submittedName>
        <fullName evidence="2">Uma2 family endonuclease</fullName>
    </submittedName>
</protein>
<feature type="domain" description="Putative restriction endonuclease" evidence="1">
    <location>
        <begin position="19"/>
        <end position="167"/>
    </location>
</feature>
<sequence>MALKQSQHYISATDYLAGEMISDIKHELIDGEVYAMAGASRNHNLLVSNIARIVGNHLQDSPCATFSSDLKIKAAANFFYPDVMVVCADENGDEYYTEKPSIIVEVLSKATRRLDKTVKLNAYKALPSLQEYVLIEQDHVEVEVFKRSANWSSAHYFLGDSLTLESIDLTVTVNDLYQRVNNEDMQEFLQQQQVQASDVEQR</sequence>
<dbReference type="InterPro" id="IPR012296">
    <property type="entry name" value="Nuclease_put_TT1808"/>
</dbReference>
<accession>A0ABR9DHW3</accession>
<comment type="caution">
    <text evidence="2">The sequence shown here is derived from an EMBL/GenBank/DDBJ whole genome shotgun (WGS) entry which is preliminary data.</text>
</comment>
<gene>
    <name evidence="2" type="ORF">EBB_15100</name>
</gene>
<proteinExistence type="predicted"/>
<dbReference type="PANTHER" id="PTHR36558:SF1">
    <property type="entry name" value="RESTRICTION ENDONUCLEASE DOMAIN-CONTAINING PROTEIN-RELATED"/>
    <property type="match status" value="1"/>
</dbReference>
<reference evidence="2 3" key="1">
    <citation type="submission" date="2020-09" db="EMBL/GenBank/DDBJ databases">
        <title>Methylomonas albis sp. nov. and Methylomonas fluvii sp. nov.: Two cold-adapted methanotrophs from the River Elbe and an amended description of Methylovulum psychrotolerans strain Eb1.</title>
        <authorList>
            <person name="Bussmann I.K."/>
            <person name="Klings K.-W."/>
            <person name="Warnstedt J."/>
            <person name="Hoppert M."/>
            <person name="Saborowski A."/>
            <person name="Horn F."/>
            <person name="Liebner S."/>
        </authorList>
    </citation>
    <scope>NUCLEOTIDE SEQUENCE [LARGE SCALE GENOMIC DNA]</scope>
    <source>
        <strain evidence="2 3">EbB</strain>
    </source>
</reference>
<dbReference type="Proteomes" id="UP000641152">
    <property type="component" value="Unassembled WGS sequence"/>
</dbReference>
<dbReference type="RefSeq" id="WP_192394591.1">
    <property type="nucleotide sequence ID" value="NZ_CAJHIU010000002.1"/>
</dbReference>
<name>A0ABR9DHW3_9GAMM</name>
<dbReference type="EMBL" id="JACXST010000002">
    <property type="protein sequence ID" value="MBD9361824.1"/>
    <property type="molecule type" value="Genomic_DNA"/>
</dbReference>
<dbReference type="InterPro" id="IPR011335">
    <property type="entry name" value="Restrct_endonuc-II-like"/>
</dbReference>
<dbReference type="InterPro" id="IPR008538">
    <property type="entry name" value="Uma2"/>
</dbReference>
<dbReference type="CDD" id="cd06260">
    <property type="entry name" value="DUF820-like"/>
    <property type="match status" value="1"/>
</dbReference>
<organism evidence="2 3">
    <name type="scientific">Methylomonas fluvii</name>
    <dbReference type="NCBI Taxonomy" id="1854564"/>
    <lineage>
        <taxon>Bacteria</taxon>
        <taxon>Pseudomonadati</taxon>
        <taxon>Pseudomonadota</taxon>
        <taxon>Gammaproteobacteria</taxon>
        <taxon>Methylococcales</taxon>
        <taxon>Methylococcaceae</taxon>
        <taxon>Methylomonas</taxon>
    </lineage>
</organism>
<keyword evidence="2" id="KW-0378">Hydrolase</keyword>
<dbReference type="Pfam" id="PF05685">
    <property type="entry name" value="Uma2"/>
    <property type="match status" value="1"/>
</dbReference>
<evidence type="ECO:0000259" key="1">
    <source>
        <dbReference type="Pfam" id="PF05685"/>
    </source>
</evidence>
<evidence type="ECO:0000313" key="2">
    <source>
        <dbReference type="EMBL" id="MBD9361824.1"/>
    </source>
</evidence>
<keyword evidence="3" id="KW-1185">Reference proteome</keyword>
<dbReference type="Gene3D" id="3.90.1570.10">
    <property type="entry name" value="tt1808, chain A"/>
    <property type="match status" value="1"/>
</dbReference>
<keyword evidence="2" id="KW-0540">Nuclease</keyword>
<keyword evidence="2" id="KW-0255">Endonuclease</keyword>